<accession>A0A8J8GE33</accession>
<protein>
    <submittedName>
        <fullName evidence="1">Uncharacterized protein</fullName>
    </submittedName>
</protein>
<gene>
    <name evidence="1" type="ORF">HR057_09460</name>
</gene>
<evidence type="ECO:0000313" key="1">
    <source>
        <dbReference type="EMBL" id="NSL51977.1"/>
    </source>
</evidence>
<dbReference type="EMBL" id="JABTTE010000011">
    <property type="protein sequence ID" value="NSL51977.1"/>
    <property type="molecule type" value="Genomic_DNA"/>
</dbReference>
<evidence type="ECO:0000313" key="2">
    <source>
        <dbReference type="Proteomes" id="UP000625804"/>
    </source>
</evidence>
<sequence>MYVCPLCNKLGQKNYQCPTCLTSLEDCGRLMDYFDNYSPYLEIDGTKLVDGYPNDQKNHQCPHVFYCPNCLTEQVYLIDEIIF</sequence>
<dbReference type="AlphaFoldDB" id="A0A8J8GE33"/>
<organism evidence="1 2">
    <name type="scientific">Calidifontibacillus erzurumensis</name>
    <dbReference type="NCBI Taxonomy" id="2741433"/>
    <lineage>
        <taxon>Bacteria</taxon>
        <taxon>Bacillati</taxon>
        <taxon>Bacillota</taxon>
        <taxon>Bacilli</taxon>
        <taxon>Bacillales</taxon>
        <taxon>Bacillaceae</taxon>
        <taxon>Calidifontibacillus/Schinkia group</taxon>
        <taxon>Calidifontibacillus</taxon>
    </lineage>
</organism>
<keyword evidence="2" id="KW-1185">Reference proteome</keyword>
<comment type="caution">
    <text evidence="1">The sequence shown here is derived from an EMBL/GenBank/DDBJ whole genome shotgun (WGS) entry which is preliminary data.</text>
</comment>
<name>A0A8J8GE33_9BACI</name>
<reference evidence="1" key="1">
    <citation type="submission" date="2020-06" db="EMBL/GenBank/DDBJ databases">
        <title>A novel thermopfilic bacterium from Erzurum, Turkey.</title>
        <authorList>
            <person name="Adiguzel A."/>
            <person name="Ay H."/>
            <person name="Baltaci M.O."/>
        </authorList>
    </citation>
    <scope>NUCLEOTIDE SEQUENCE</scope>
    <source>
        <strain evidence="1">P2</strain>
    </source>
</reference>
<dbReference type="Proteomes" id="UP000625804">
    <property type="component" value="Unassembled WGS sequence"/>
</dbReference>
<proteinExistence type="predicted"/>